<dbReference type="SMART" id="SM00388">
    <property type="entry name" value="HisKA"/>
    <property type="match status" value="1"/>
</dbReference>
<dbReference type="CDD" id="cd00075">
    <property type="entry name" value="HATPase"/>
    <property type="match status" value="1"/>
</dbReference>
<dbReference type="RefSeq" id="WP_147647754.1">
    <property type="nucleotide sequence ID" value="NZ_CP042806.1"/>
</dbReference>
<dbReference type="PROSITE" id="PS50885">
    <property type="entry name" value="HAMP"/>
    <property type="match status" value="1"/>
</dbReference>
<keyword evidence="5" id="KW-0808">Transferase</keyword>
<dbReference type="AlphaFoldDB" id="A0A5B9EA70"/>
<dbReference type="SMART" id="SM00387">
    <property type="entry name" value="HATPase_c"/>
    <property type="match status" value="1"/>
</dbReference>
<dbReference type="Pfam" id="PF00512">
    <property type="entry name" value="HisKA"/>
    <property type="match status" value="1"/>
</dbReference>
<dbReference type="EC" id="2.7.13.3" evidence="3"/>
<dbReference type="KEGG" id="talb:FTW19_11485"/>
<organism evidence="14 15">
    <name type="scientific">Terriglobus albidus</name>
    <dbReference type="NCBI Taxonomy" id="1592106"/>
    <lineage>
        <taxon>Bacteria</taxon>
        <taxon>Pseudomonadati</taxon>
        <taxon>Acidobacteriota</taxon>
        <taxon>Terriglobia</taxon>
        <taxon>Terriglobales</taxon>
        <taxon>Acidobacteriaceae</taxon>
        <taxon>Terriglobus</taxon>
    </lineage>
</organism>
<dbReference type="InterPro" id="IPR003660">
    <property type="entry name" value="HAMP_dom"/>
</dbReference>
<dbReference type="PANTHER" id="PTHR45436">
    <property type="entry name" value="SENSOR HISTIDINE KINASE YKOH"/>
    <property type="match status" value="1"/>
</dbReference>
<keyword evidence="7" id="KW-0418">Kinase</keyword>
<dbReference type="PANTHER" id="PTHR45436:SF5">
    <property type="entry name" value="SENSOR HISTIDINE KINASE TRCS"/>
    <property type="match status" value="1"/>
</dbReference>
<dbReference type="OrthoDB" id="112712at2"/>
<comment type="catalytic activity">
    <reaction evidence="1">
        <text>ATP + protein L-histidine = ADP + protein N-phospho-L-histidine.</text>
        <dbReference type="EC" id="2.7.13.3"/>
    </reaction>
</comment>
<dbReference type="InterPro" id="IPR050428">
    <property type="entry name" value="TCS_sensor_his_kinase"/>
</dbReference>
<evidence type="ECO:0000313" key="14">
    <source>
        <dbReference type="EMBL" id="QEE28564.1"/>
    </source>
</evidence>
<dbReference type="PRINTS" id="PR00344">
    <property type="entry name" value="BCTRLSENSOR"/>
</dbReference>
<dbReference type="SUPFAM" id="SSF158472">
    <property type="entry name" value="HAMP domain-like"/>
    <property type="match status" value="1"/>
</dbReference>
<evidence type="ECO:0000256" key="8">
    <source>
        <dbReference type="ARBA" id="ARBA00022989"/>
    </source>
</evidence>
<dbReference type="Gene3D" id="3.30.565.10">
    <property type="entry name" value="Histidine kinase-like ATPase, C-terminal domain"/>
    <property type="match status" value="1"/>
</dbReference>
<evidence type="ECO:0000256" key="5">
    <source>
        <dbReference type="ARBA" id="ARBA00022679"/>
    </source>
</evidence>
<feature type="transmembrane region" description="Helical" evidence="11">
    <location>
        <begin position="166"/>
        <end position="185"/>
    </location>
</feature>
<dbReference type="InterPro" id="IPR003594">
    <property type="entry name" value="HATPase_dom"/>
</dbReference>
<dbReference type="Pfam" id="PF00672">
    <property type="entry name" value="HAMP"/>
    <property type="match status" value="1"/>
</dbReference>
<keyword evidence="8 11" id="KW-1133">Transmembrane helix</keyword>
<proteinExistence type="predicted"/>
<dbReference type="Proteomes" id="UP000321820">
    <property type="component" value="Chromosome"/>
</dbReference>
<keyword evidence="10 11" id="KW-0472">Membrane</keyword>
<dbReference type="CDD" id="cd06225">
    <property type="entry name" value="HAMP"/>
    <property type="match status" value="1"/>
</dbReference>
<dbReference type="InterPro" id="IPR004358">
    <property type="entry name" value="Sig_transdc_His_kin-like_C"/>
</dbReference>
<evidence type="ECO:0000256" key="9">
    <source>
        <dbReference type="ARBA" id="ARBA00023012"/>
    </source>
</evidence>
<evidence type="ECO:0000256" key="2">
    <source>
        <dbReference type="ARBA" id="ARBA00004370"/>
    </source>
</evidence>
<dbReference type="Pfam" id="PF02518">
    <property type="entry name" value="HATPase_c"/>
    <property type="match status" value="1"/>
</dbReference>
<accession>A0A5B9EA70</accession>
<gene>
    <name evidence="14" type="ORF">FTW19_11485</name>
</gene>
<feature type="transmembrane region" description="Helical" evidence="11">
    <location>
        <begin position="15"/>
        <end position="35"/>
    </location>
</feature>
<sequence length="471" mass="52302">MKLLKPTNLRSRLTFWYVAVLALLLFVYAAIVFAFQYAAMTRQMLHDEIQDVVTVEGLLYFDAVGQLQLRQDYFSRPQSHLLVDRYMEVRDISGKVLYRSPTLRGMPLDGPIRNGEGDRSFNERVVRLENGNHAFIISHIHGMDGRILLIRLGYSLVPLRDRMLQFLLLLVIAIPLALILAAMAGQGIARRALRPIHTLTEHATHISASNLHDRLEVPNSDDELGHMALAFNHLLGRLDGAFQQLRRFTADAAHELRAPLASIRTVGEVALGQGTEAGSRKAIEDILEETSRLNETVDSLLLLSRVEAAEAPGQFEIFPLRPLVEEVAGLLGVMMEDAEVKVTYAFETDKPIQADRNLLRLALVNVMHNAWKFAPHRSTIQVRSVMAGDMVQLSIQDEGPGIPPNEQEQVFNRFYTGSNPPGGRQKGTGLGLSIAKLVVERCSGNIAFDSGMTSGARCIIQLRSIAHNPNG</sequence>
<evidence type="ECO:0000256" key="6">
    <source>
        <dbReference type="ARBA" id="ARBA00022692"/>
    </source>
</evidence>
<reference evidence="14 15" key="1">
    <citation type="submission" date="2019-08" db="EMBL/GenBank/DDBJ databases">
        <title>Complete genome sequence of Terriglobus albidus strain ORNL.</title>
        <authorList>
            <person name="Podar M."/>
        </authorList>
    </citation>
    <scope>NUCLEOTIDE SEQUENCE [LARGE SCALE GENOMIC DNA]</scope>
    <source>
        <strain evidence="14 15">ORNL</strain>
    </source>
</reference>
<dbReference type="GO" id="GO:0000155">
    <property type="term" value="F:phosphorelay sensor kinase activity"/>
    <property type="evidence" value="ECO:0007669"/>
    <property type="project" value="InterPro"/>
</dbReference>
<dbReference type="InterPro" id="IPR036097">
    <property type="entry name" value="HisK_dim/P_sf"/>
</dbReference>
<keyword evidence="6 11" id="KW-0812">Transmembrane</keyword>
<keyword evidence="15" id="KW-1185">Reference proteome</keyword>
<evidence type="ECO:0000313" key="15">
    <source>
        <dbReference type="Proteomes" id="UP000321820"/>
    </source>
</evidence>
<dbReference type="SMART" id="SM00304">
    <property type="entry name" value="HAMP"/>
    <property type="match status" value="1"/>
</dbReference>
<name>A0A5B9EA70_9BACT</name>
<evidence type="ECO:0000256" key="4">
    <source>
        <dbReference type="ARBA" id="ARBA00022553"/>
    </source>
</evidence>
<evidence type="ECO:0000259" key="13">
    <source>
        <dbReference type="PROSITE" id="PS50885"/>
    </source>
</evidence>
<evidence type="ECO:0000259" key="12">
    <source>
        <dbReference type="PROSITE" id="PS50109"/>
    </source>
</evidence>
<evidence type="ECO:0000256" key="10">
    <source>
        <dbReference type="ARBA" id="ARBA00023136"/>
    </source>
</evidence>
<feature type="domain" description="Histidine kinase" evidence="12">
    <location>
        <begin position="251"/>
        <end position="466"/>
    </location>
</feature>
<comment type="subcellular location">
    <subcellularLocation>
        <location evidence="2">Membrane</location>
    </subcellularLocation>
</comment>
<evidence type="ECO:0000256" key="1">
    <source>
        <dbReference type="ARBA" id="ARBA00000085"/>
    </source>
</evidence>
<dbReference type="Gene3D" id="6.10.340.10">
    <property type="match status" value="1"/>
</dbReference>
<dbReference type="PROSITE" id="PS50109">
    <property type="entry name" value="HIS_KIN"/>
    <property type="match status" value="1"/>
</dbReference>
<dbReference type="CDD" id="cd00082">
    <property type="entry name" value="HisKA"/>
    <property type="match status" value="1"/>
</dbReference>
<dbReference type="EMBL" id="CP042806">
    <property type="protein sequence ID" value="QEE28564.1"/>
    <property type="molecule type" value="Genomic_DNA"/>
</dbReference>
<feature type="domain" description="HAMP" evidence="13">
    <location>
        <begin position="190"/>
        <end position="243"/>
    </location>
</feature>
<dbReference type="SUPFAM" id="SSF47384">
    <property type="entry name" value="Homodimeric domain of signal transducing histidine kinase"/>
    <property type="match status" value="1"/>
</dbReference>
<keyword evidence="9" id="KW-0902">Two-component regulatory system</keyword>
<evidence type="ECO:0000256" key="3">
    <source>
        <dbReference type="ARBA" id="ARBA00012438"/>
    </source>
</evidence>
<protein>
    <recommendedName>
        <fullName evidence="3">histidine kinase</fullName>
        <ecNumber evidence="3">2.7.13.3</ecNumber>
    </recommendedName>
</protein>
<evidence type="ECO:0000256" key="11">
    <source>
        <dbReference type="SAM" id="Phobius"/>
    </source>
</evidence>
<evidence type="ECO:0000256" key="7">
    <source>
        <dbReference type="ARBA" id="ARBA00022777"/>
    </source>
</evidence>
<dbReference type="GO" id="GO:0005886">
    <property type="term" value="C:plasma membrane"/>
    <property type="evidence" value="ECO:0007669"/>
    <property type="project" value="TreeGrafter"/>
</dbReference>
<dbReference type="InterPro" id="IPR005467">
    <property type="entry name" value="His_kinase_dom"/>
</dbReference>
<dbReference type="SUPFAM" id="SSF55874">
    <property type="entry name" value="ATPase domain of HSP90 chaperone/DNA topoisomerase II/histidine kinase"/>
    <property type="match status" value="1"/>
</dbReference>
<keyword evidence="4" id="KW-0597">Phosphoprotein</keyword>
<dbReference type="InterPro" id="IPR036890">
    <property type="entry name" value="HATPase_C_sf"/>
</dbReference>
<dbReference type="Gene3D" id="1.10.287.130">
    <property type="match status" value="1"/>
</dbReference>
<dbReference type="InterPro" id="IPR003661">
    <property type="entry name" value="HisK_dim/P_dom"/>
</dbReference>